<evidence type="ECO:0000313" key="2">
    <source>
        <dbReference type="Proteomes" id="UP000198432"/>
    </source>
</evidence>
<organism evidence="1 2">
    <name type="scientific">Pontibacter ummariensis</name>
    <dbReference type="NCBI Taxonomy" id="1610492"/>
    <lineage>
        <taxon>Bacteria</taxon>
        <taxon>Pseudomonadati</taxon>
        <taxon>Bacteroidota</taxon>
        <taxon>Cytophagia</taxon>
        <taxon>Cytophagales</taxon>
        <taxon>Hymenobacteraceae</taxon>
        <taxon>Pontibacter</taxon>
    </lineage>
</organism>
<dbReference type="Proteomes" id="UP000198432">
    <property type="component" value="Unassembled WGS sequence"/>
</dbReference>
<protein>
    <submittedName>
        <fullName evidence="1">Uncharacterized protein</fullName>
    </submittedName>
</protein>
<accession>A0A239KFT6</accession>
<proteinExistence type="predicted"/>
<dbReference type="OrthoDB" id="1163789at2"/>
<name>A0A239KFT6_9BACT</name>
<sequence>MGIIRCPAPFLRTYSMKEINIRDNVYPEGSTVYAKANPGLQLTVRRYIKRIYYCTQPAGLPQKDLIYYERELTNVPG</sequence>
<dbReference type="AlphaFoldDB" id="A0A239KFT6"/>
<evidence type="ECO:0000313" key="1">
    <source>
        <dbReference type="EMBL" id="SNT17041.1"/>
    </source>
</evidence>
<gene>
    <name evidence="1" type="ORF">SAMN06296052_12845</name>
</gene>
<reference evidence="2" key="1">
    <citation type="submission" date="2017-06" db="EMBL/GenBank/DDBJ databases">
        <authorList>
            <person name="Varghese N."/>
            <person name="Submissions S."/>
        </authorList>
    </citation>
    <scope>NUCLEOTIDE SEQUENCE [LARGE SCALE GENOMIC DNA]</scope>
    <source>
        <strain evidence="2">NKM1</strain>
    </source>
</reference>
<dbReference type="EMBL" id="FZOQ01000028">
    <property type="protein sequence ID" value="SNT17041.1"/>
    <property type="molecule type" value="Genomic_DNA"/>
</dbReference>
<keyword evidence="2" id="KW-1185">Reference proteome</keyword>